<keyword evidence="1" id="KW-0805">Transcription regulation</keyword>
<dbReference type="SUPFAM" id="SSF46785">
    <property type="entry name" value="Winged helix' DNA-binding domain"/>
    <property type="match status" value="1"/>
</dbReference>
<proteinExistence type="predicted"/>
<dbReference type="Proteomes" id="UP001589748">
    <property type="component" value="Unassembled WGS sequence"/>
</dbReference>
<dbReference type="SUPFAM" id="SSF48008">
    <property type="entry name" value="GntR ligand-binding domain-like"/>
    <property type="match status" value="1"/>
</dbReference>
<dbReference type="EMBL" id="JBHMDM010000007">
    <property type="protein sequence ID" value="MFB9377985.1"/>
    <property type="molecule type" value="Genomic_DNA"/>
</dbReference>
<evidence type="ECO:0000256" key="3">
    <source>
        <dbReference type="ARBA" id="ARBA00023163"/>
    </source>
</evidence>
<dbReference type="PRINTS" id="PR00035">
    <property type="entry name" value="HTHGNTR"/>
</dbReference>
<dbReference type="SMART" id="SM00345">
    <property type="entry name" value="HTH_GNTR"/>
    <property type="match status" value="1"/>
</dbReference>
<feature type="domain" description="HTH gntR-type" evidence="4">
    <location>
        <begin position="6"/>
        <end position="73"/>
    </location>
</feature>
<evidence type="ECO:0000259" key="4">
    <source>
        <dbReference type="PROSITE" id="PS50949"/>
    </source>
</evidence>
<name>A0ABV5LV58_9ACTN</name>
<evidence type="ECO:0000313" key="5">
    <source>
        <dbReference type="EMBL" id="MFB9377985.1"/>
    </source>
</evidence>
<dbReference type="InterPro" id="IPR008920">
    <property type="entry name" value="TF_FadR/GntR_C"/>
</dbReference>
<dbReference type="CDD" id="cd07377">
    <property type="entry name" value="WHTH_GntR"/>
    <property type="match status" value="1"/>
</dbReference>
<evidence type="ECO:0000256" key="2">
    <source>
        <dbReference type="ARBA" id="ARBA00023125"/>
    </source>
</evidence>
<dbReference type="PROSITE" id="PS50949">
    <property type="entry name" value="HTH_GNTR"/>
    <property type="match status" value="1"/>
</dbReference>
<evidence type="ECO:0000256" key="1">
    <source>
        <dbReference type="ARBA" id="ARBA00023015"/>
    </source>
</evidence>
<comment type="caution">
    <text evidence="5">The sequence shown here is derived from an EMBL/GenBank/DDBJ whole genome shotgun (WGS) entry which is preliminary data.</text>
</comment>
<dbReference type="SMART" id="SM00895">
    <property type="entry name" value="FCD"/>
    <property type="match status" value="1"/>
</dbReference>
<dbReference type="RefSeq" id="WP_380137580.1">
    <property type="nucleotide sequence ID" value="NZ_JBHLUI010000008.1"/>
</dbReference>
<dbReference type="InterPro" id="IPR036388">
    <property type="entry name" value="WH-like_DNA-bd_sf"/>
</dbReference>
<dbReference type="InterPro" id="IPR036390">
    <property type="entry name" value="WH_DNA-bd_sf"/>
</dbReference>
<dbReference type="PANTHER" id="PTHR43537:SF24">
    <property type="entry name" value="GLUCONATE OPERON TRANSCRIPTIONAL REPRESSOR"/>
    <property type="match status" value="1"/>
</dbReference>
<protein>
    <submittedName>
        <fullName evidence="5">GntR family transcriptional regulator</fullName>
    </submittedName>
</protein>
<evidence type="ECO:0000313" key="6">
    <source>
        <dbReference type="Proteomes" id="UP001589748"/>
    </source>
</evidence>
<dbReference type="InterPro" id="IPR011711">
    <property type="entry name" value="GntR_C"/>
</dbReference>
<gene>
    <name evidence="5" type="ORF">ACFFVI_13515</name>
</gene>
<dbReference type="Pfam" id="PF07729">
    <property type="entry name" value="FCD"/>
    <property type="match status" value="1"/>
</dbReference>
<dbReference type="Gene3D" id="1.10.10.10">
    <property type="entry name" value="Winged helix-like DNA-binding domain superfamily/Winged helix DNA-binding domain"/>
    <property type="match status" value="1"/>
</dbReference>
<keyword evidence="2" id="KW-0238">DNA-binding</keyword>
<organism evidence="5 6">
    <name type="scientific">Kineococcus gynurae</name>
    <dbReference type="NCBI Taxonomy" id="452979"/>
    <lineage>
        <taxon>Bacteria</taxon>
        <taxon>Bacillati</taxon>
        <taxon>Actinomycetota</taxon>
        <taxon>Actinomycetes</taxon>
        <taxon>Kineosporiales</taxon>
        <taxon>Kineosporiaceae</taxon>
        <taxon>Kineococcus</taxon>
    </lineage>
</organism>
<sequence length="213" mass="23434">MDTTSVPAADRVYTEVKAAILDRSLEGGSLVTEGEIAERVGVSRTPVREGLLRLEAEGLLRLIPKRGALVVPVSPEEVEDVLEARELVEVHCAGVAWDRRAEIVPALQETLAAMARAREAGDAWAFMTADRAFHAAVVGAAGNRVLGQLYEGLRDRQMRMGVAMMRGSSDRMRTAYEEHEELLGAARGEDAAHWRDLTREHVRQAGVRLRSLR</sequence>
<dbReference type="PANTHER" id="PTHR43537">
    <property type="entry name" value="TRANSCRIPTIONAL REGULATOR, GNTR FAMILY"/>
    <property type="match status" value="1"/>
</dbReference>
<accession>A0ABV5LV58</accession>
<keyword evidence="6" id="KW-1185">Reference proteome</keyword>
<dbReference type="Pfam" id="PF00392">
    <property type="entry name" value="GntR"/>
    <property type="match status" value="1"/>
</dbReference>
<dbReference type="InterPro" id="IPR000524">
    <property type="entry name" value="Tscrpt_reg_HTH_GntR"/>
</dbReference>
<reference evidence="5 6" key="1">
    <citation type="submission" date="2024-09" db="EMBL/GenBank/DDBJ databases">
        <authorList>
            <person name="Sun Q."/>
            <person name="Mori K."/>
        </authorList>
    </citation>
    <scope>NUCLEOTIDE SEQUENCE [LARGE SCALE GENOMIC DNA]</scope>
    <source>
        <strain evidence="5 6">TISTR 1856</strain>
    </source>
</reference>
<keyword evidence="3" id="KW-0804">Transcription</keyword>
<dbReference type="Gene3D" id="1.20.120.530">
    <property type="entry name" value="GntR ligand-binding domain-like"/>
    <property type="match status" value="1"/>
</dbReference>